<proteinExistence type="predicted"/>
<evidence type="ECO:0000313" key="1">
    <source>
        <dbReference type="EMBL" id="KAK9868464.1"/>
    </source>
</evidence>
<organism evidence="1 2">
    <name type="scientific">Apatococcus fuscideae</name>
    <dbReference type="NCBI Taxonomy" id="2026836"/>
    <lineage>
        <taxon>Eukaryota</taxon>
        <taxon>Viridiplantae</taxon>
        <taxon>Chlorophyta</taxon>
        <taxon>core chlorophytes</taxon>
        <taxon>Trebouxiophyceae</taxon>
        <taxon>Chlorellales</taxon>
        <taxon>Chlorellaceae</taxon>
        <taxon>Apatococcus</taxon>
    </lineage>
</organism>
<name>A0AAW1THT7_9CHLO</name>
<dbReference type="Proteomes" id="UP001485043">
    <property type="component" value="Unassembled WGS sequence"/>
</dbReference>
<sequence>MCPQLLSMFGLDRWGTKLWVPWRSALHHDDDFVHELLMSLKSMLRPEALLFLSQLRVLHLAQWQSRSIKFEKESEGTTKGTTPSIVMEKLSTLIDEAGDWQLHGSPQTFIKASDTFVARQVRTDARKDMARGRVSVALPWKTLENAQELPAAGDLAPGDLFITLPVKQLDHLLFNINGTFQPTNSREDIQDNAWNREMLQHVAKVYVKAVMGAIDRMALADMNVRTFGASELLAEMQEMENLQSDTAANLLHLLATLNVDTLSHYEVEQLIELEIVPVCNAKGLGCPSKTFLPCGWHQLLHCADGPSDDDVLRSLHDLTQAGQLLPGRVIAFEPRISFVDLQCLW</sequence>
<accession>A0AAW1THT7</accession>
<comment type="caution">
    <text evidence="1">The sequence shown here is derived from an EMBL/GenBank/DDBJ whole genome shotgun (WGS) entry which is preliminary data.</text>
</comment>
<reference evidence="1 2" key="1">
    <citation type="journal article" date="2024" name="Nat. Commun.">
        <title>Phylogenomics reveals the evolutionary origins of lichenization in chlorophyte algae.</title>
        <authorList>
            <person name="Puginier C."/>
            <person name="Libourel C."/>
            <person name="Otte J."/>
            <person name="Skaloud P."/>
            <person name="Haon M."/>
            <person name="Grisel S."/>
            <person name="Petersen M."/>
            <person name="Berrin J.G."/>
            <person name="Delaux P.M."/>
            <person name="Dal Grande F."/>
            <person name="Keller J."/>
        </authorList>
    </citation>
    <scope>NUCLEOTIDE SEQUENCE [LARGE SCALE GENOMIC DNA]</scope>
    <source>
        <strain evidence="1 2">SAG 2523</strain>
    </source>
</reference>
<protein>
    <submittedName>
        <fullName evidence="1">Uncharacterized protein</fullName>
    </submittedName>
</protein>
<dbReference type="EMBL" id="JALJOV010000027">
    <property type="protein sequence ID" value="KAK9868464.1"/>
    <property type="molecule type" value="Genomic_DNA"/>
</dbReference>
<dbReference type="AlphaFoldDB" id="A0AAW1THT7"/>
<keyword evidence="2" id="KW-1185">Reference proteome</keyword>
<evidence type="ECO:0000313" key="2">
    <source>
        <dbReference type="Proteomes" id="UP001485043"/>
    </source>
</evidence>
<gene>
    <name evidence="1" type="ORF">WJX84_004754</name>
</gene>